<proteinExistence type="predicted"/>
<gene>
    <name evidence="1" type="ORF">H2B03_03525</name>
</gene>
<protein>
    <submittedName>
        <fullName evidence="1">Uncharacterized protein</fullName>
    </submittedName>
</protein>
<reference evidence="1 2" key="1">
    <citation type="journal article" date="2020" name="Appl. Environ. Microbiol.">
        <title>Genomic Characteristics of a Novel Species of Ammonia-Oxidizing Archaea from the Jiulong River Estuary.</title>
        <authorList>
            <person name="Zou D."/>
            <person name="Wan R."/>
            <person name="Han L."/>
            <person name="Xu M.N."/>
            <person name="Liu Y."/>
            <person name="Liu H."/>
            <person name="Kao S.J."/>
            <person name="Li M."/>
        </authorList>
    </citation>
    <scope>NUCLEOTIDE SEQUENCE [LARGE SCALE GENOMIC DNA]</scope>
    <source>
        <strain evidence="1">W1bin1</strain>
    </source>
</reference>
<comment type="caution">
    <text evidence="1">The sequence shown here is derived from an EMBL/GenBank/DDBJ whole genome shotgun (WGS) entry which is preliminary data.</text>
</comment>
<sequence>MSIQILQYEFLGPIKLDEWGPPMEKVVYLILSRTKDSFNIIYVGDCEKTDEKNFFITNANFKCWVQKAGSENSLYLAILPMFNSPSSARIGIINKILQRYKPSCNENNVAEKKPDYVVRPKIEEPEPEEPEQKVSCPCCGSQMNIDKVLENTTVLKCTGCGLSDTRVNS</sequence>
<dbReference type="EMBL" id="JACEMZ010000015">
    <property type="protein sequence ID" value="MBA4452231.1"/>
    <property type="molecule type" value="Genomic_DNA"/>
</dbReference>
<organism evidence="1 2">
    <name type="scientific">Candidatus Nitrosomaritimum aestuariumsis</name>
    <dbReference type="NCBI Taxonomy" id="3342354"/>
    <lineage>
        <taxon>Archaea</taxon>
        <taxon>Nitrososphaerota</taxon>
        <taxon>Nitrososphaeria</taxon>
        <taxon>Nitrosopumilales</taxon>
        <taxon>Nitrosopumilaceae</taxon>
        <taxon>Candidatus Nitrosomaritimum</taxon>
    </lineage>
</organism>
<accession>A0AC60VXR3</accession>
<evidence type="ECO:0000313" key="1">
    <source>
        <dbReference type="EMBL" id="MBA4452231.1"/>
    </source>
</evidence>
<dbReference type="Proteomes" id="UP000559653">
    <property type="component" value="Unassembled WGS sequence"/>
</dbReference>
<name>A0AC60VXR3_9ARCH</name>
<evidence type="ECO:0000313" key="2">
    <source>
        <dbReference type="Proteomes" id="UP000559653"/>
    </source>
</evidence>